<dbReference type="InterPro" id="IPR021099">
    <property type="entry name" value="PORR_domain"/>
</dbReference>
<proteinExistence type="predicted"/>
<dbReference type="PANTHER" id="PTHR31476">
    <property type="entry name" value="PROTEIN WHAT'S THIS FACTOR 1 HOMOLOG, CHLOROPLASTIC"/>
    <property type="match status" value="1"/>
</dbReference>
<dbReference type="AlphaFoldDB" id="A0A7I8IG11"/>
<sequence>MAERCRPSGRPPLLRNISAGRGRRRGREFSKSTAIPKKLLRVRDHGFDGYMEVQKKVRRALKLQELILSHPGGAAPVSQLDALARRHAAFGPFEAGSFLLKHPHVFHIYEHPVQRVLWVRLTPRAARQLHEEATAVQEMLPDATLRLRKLLLLSNSGRLRLEHVRVARRDLGLPDDFEYSVVLANPASSASSAATGGAPSTSRRRRRKGTARTMSCESARSNGAGRGVPGKGGRRRGHEVLLPGEVPAWFQDRQVLPHRHVEVAAGALLVSLRGRIGVRPQVHGGAEEDGEAAVATIHELLSLTVEKKTTLERIAHFRQAMDLPMKLKEEAYCKGEMVEPNPVHLARRKLAELLLTSPKDVNLDRMLTSLGGLGRRGADGWDGMPSERLPWGERGGRWV</sequence>
<name>A0A7I8IG11_SPIIN</name>
<evidence type="ECO:0000259" key="2">
    <source>
        <dbReference type="Pfam" id="PF11955"/>
    </source>
</evidence>
<dbReference type="EMBL" id="LR743589">
    <property type="protein sequence ID" value="CAA2616649.1"/>
    <property type="molecule type" value="Genomic_DNA"/>
</dbReference>
<dbReference type="GO" id="GO:0003723">
    <property type="term" value="F:RNA binding"/>
    <property type="evidence" value="ECO:0007669"/>
    <property type="project" value="InterPro"/>
</dbReference>
<dbReference type="PANTHER" id="PTHR31476:SF9">
    <property type="entry name" value="PROTEIN ROOT PRIMORDIUM DEFECTIVE 1"/>
    <property type="match status" value="1"/>
</dbReference>
<evidence type="ECO:0000313" key="4">
    <source>
        <dbReference type="Proteomes" id="UP001189122"/>
    </source>
</evidence>
<feature type="region of interest" description="Disordered" evidence="1">
    <location>
        <begin position="1"/>
        <end position="29"/>
    </location>
</feature>
<evidence type="ECO:0000313" key="3">
    <source>
        <dbReference type="EMBL" id="CAA2616649.1"/>
    </source>
</evidence>
<organism evidence="3">
    <name type="scientific">Spirodela intermedia</name>
    <name type="common">Intermediate duckweed</name>
    <dbReference type="NCBI Taxonomy" id="51605"/>
    <lineage>
        <taxon>Eukaryota</taxon>
        <taxon>Viridiplantae</taxon>
        <taxon>Streptophyta</taxon>
        <taxon>Embryophyta</taxon>
        <taxon>Tracheophyta</taxon>
        <taxon>Spermatophyta</taxon>
        <taxon>Magnoliopsida</taxon>
        <taxon>Liliopsida</taxon>
        <taxon>Araceae</taxon>
        <taxon>Lemnoideae</taxon>
        <taxon>Spirodela</taxon>
    </lineage>
</organism>
<protein>
    <recommendedName>
        <fullName evidence="2">PORR domain-containing protein</fullName>
    </recommendedName>
</protein>
<feature type="domain" description="PORR" evidence="2">
    <location>
        <begin position="42"/>
        <end position="186"/>
    </location>
</feature>
<dbReference type="Proteomes" id="UP001189122">
    <property type="component" value="Unassembled WGS sequence"/>
</dbReference>
<evidence type="ECO:0000256" key="1">
    <source>
        <dbReference type="SAM" id="MobiDB-lite"/>
    </source>
</evidence>
<keyword evidence="4" id="KW-1185">Reference proteome</keyword>
<feature type="compositionally biased region" description="Low complexity" evidence="1">
    <location>
        <begin position="188"/>
        <end position="201"/>
    </location>
</feature>
<reference evidence="3 4" key="1">
    <citation type="submission" date="2019-12" db="EMBL/GenBank/DDBJ databases">
        <authorList>
            <person name="Scholz U."/>
            <person name="Mascher M."/>
            <person name="Fiebig A."/>
        </authorList>
    </citation>
    <scope>NUCLEOTIDE SEQUENCE</scope>
</reference>
<dbReference type="EMBL" id="CACRZD030000002">
    <property type="protein sequence ID" value="CAA6656325.1"/>
    <property type="molecule type" value="Genomic_DNA"/>
</dbReference>
<gene>
    <name evidence="3" type="ORF">SI7747_02002865</name>
</gene>
<feature type="domain" description="PORR" evidence="2">
    <location>
        <begin position="292"/>
        <end position="328"/>
    </location>
</feature>
<accession>A0A7I8IG11</accession>
<feature type="region of interest" description="Disordered" evidence="1">
    <location>
        <begin position="188"/>
        <end position="235"/>
    </location>
</feature>
<dbReference type="InterPro" id="IPR045040">
    <property type="entry name" value="PORR_fam"/>
</dbReference>
<dbReference type="Pfam" id="PF11955">
    <property type="entry name" value="PORR"/>
    <property type="match status" value="2"/>
</dbReference>